<protein>
    <submittedName>
        <fullName evidence="6">Chemotaxis protein</fullName>
    </submittedName>
</protein>
<evidence type="ECO:0000313" key="6">
    <source>
        <dbReference type="EMBL" id="NHZ38941.1"/>
    </source>
</evidence>
<reference evidence="6 7" key="1">
    <citation type="submission" date="2019-09" db="EMBL/GenBank/DDBJ databases">
        <title>Taxonomy of Antarctic Massilia spp.: description of Massilia rubra sp. nov., Massilia aquatica sp. nov., Massilia mucilaginosa sp. nov., Massilia frigida sp. nov. isolated from streams, lakes and regoliths.</title>
        <authorList>
            <person name="Holochova P."/>
            <person name="Sedlacek I."/>
            <person name="Kralova S."/>
            <person name="Maslanova I."/>
            <person name="Busse H.-J."/>
            <person name="Stankova E."/>
            <person name="Vrbovska V."/>
            <person name="Kovarovic V."/>
            <person name="Bartak M."/>
            <person name="Svec P."/>
            <person name="Pantucek R."/>
        </authorList>
    </citation>
    <scope>NUCLEOTIDE SEQUENCE [LARGE SCALE GENOMIC DNA]</scope>
    <source>
        <strain evidence="6 7">CCM 8693</strain>
    </source>
</reference>
<dbReference type="PANTHER" id="PTHR43531:SF14">
    <property type="entry name" value="METHYL-ACCEPTING CHEMOTAXIS PROTEIN I-RELATED"/>
    <property type="match status" value="1"/>
</dbReference>
<dbReference type="PROSITE" id="PS50111">
    <property type="entry name" value="CHEMOTAXIS_TRANSDUC_2"/>
    <property type="match status" value="1"/>
</dbReference>
<feature type="transmembrane region" description="Helical" evidence="4">
    <location>
        <begin position="186"/>
        <end position="209"/>
    </location>
</feature>
<dbReference type="PANTHER" id="PTHR43531">
    <property type="entry name" value="PROTEIN ICFG"/>
    <property type="match status" value="1"/>
</dbReference>
<evidence type="ECO:0000313" key="7">
    <source>
        <dbReference type="Proteomes" id="UP000819052"/>
    </source>
</evidence>
<evidence type="ECO:0000256" key="4">
    <source>
        <dbReference type="SAM" id="Phobius"/>
    </source>
</evidence>
<keyword evidence="1" id="KW-0488">Methylation</keyword>
<dbReference type="SUPFAM" id="SSF58104">
    <property type="entry name" value="Methyl-accepting chemotaxis protein (MCP) signaling domain"/>
    <property type="match status" value="1"/>
</dbReference>
<sequence length="519" mass="54677">MPSSTTIKIATKLYSAFALVLFITLVLAVFAVVRMNSVDKAIGNLNHVTEEKLDPLHVAREALAQTGIAARNAFIFVDNGAAMRELDIVDQQKAIYLGALAQLDKAFSGDADFTKVKAGLQAMAKELERPRQYRAKAEMDAFGQFLVNECSPLRRQIVADIDVLLKKVQSQSNAASNEASHQASSATLWIGVLSILSVLVCLSVGFLIVRGLLRQLGGEPAYATEVAQRIAQGELQHAVDVQSAVPSSLVFAIKTMRDSLSGIVSKVRMGTESMALASSEIAAGNIDLSHRTEHQASALAEVAASMAQLVSSVGRNAEYAANASKLVQAASEVSVRGGEAVDGVVATMGVINASSRKIVDIIAVIDGIAFQTNILALNAAVEAARAGEQGRGFAVVASEVRNLAQRSAAAAKEVKLLIDDSVSKVGTGTILVEQAGNTMREVVEGVQRVSQIMDDISSATREQGVDIGSVDKAIVKLDEMTLQNAALVEQAAAAAQSLQNQAAELADVVRVFKVEAAQA</sequence>
<keyword evidence="4" id="KW-1133">Transmembrane helix</keyword>
<evidence type="ECO:0000259" key="5">
    <source>
        <dbReference type="PROSITE" id="PS50111"/>
    </source>
</evidence>
<name>A0ABX0M443_9BURK</name>
<dbReference type="EMBL" id="VVIW01000001">
    <property type="protein sequence ID" value="NHZ38941.1"/>
    <property type="molecule type" value="Genomic_DNA"/>
</dbReference>
<keyword evidence="4" id="KW-0472">Membrane</keyword>
<dbReference type="InterPro" id="IPR004089">
    <property type="entry name" value="MCPsignal_dom"/>
</dbReference>
<keyword evidence="4" id="KW-0812">Transmembrane</keyword>
<evidence type="ECO:0000256" key="1">
    <source>
        <dbReference type="ARBA" id="ARBA00022481"/>
    </source>
</evidence>
<dbReference type="InterPro" id="IPR051310">
    <property type="entry name" value="MCP_chemotaxis"/>
</dbReference>
<dbReference type="RefSeq" id="WP_187362890.1">
    <property type="nucleotide sequence ID" value="NZ_VVIW01000001.1"/>
</dbReference>
<proteinExistence type="inferred from homology"/>
<dbReference type="SMART" id="SM00283">
    <property type="entry name" value="MA"/>
    <property type="match status" value="1"/>
</dbReference>
<keyword evidence="3" id="KW-0807">Transducer</keyword>
<dbReference type="InterPro" id="IPR004090">
    <property type="entry name" value="Chemotax_Me-accpt_rcpt"/>
</dbReference>
<comment type="similarity">
    <text evidence="2">Belongs to the methyl-accepting chemotaxis (MCP) protein family.</text>
</comment>
<organism evidence="6 7">
    <name type="scientific">Massilia aquatica</name>
    <dbReference type="NCBI Taxonomy" id="2609000"/>
    <lineage>
        <taxon>Bacteria</taxon>
        <taxon>Pseudomonadati</taxon>
        <taxon>Pseudomonadota</taxon>
        <taxon>Betaproteobacteria</taxon>
        <taxon>Burkholderiales</taxon>
        <taxon>Oxalobacteraceae</taxon>
        <taxon>Telluria group</taxon>
        <taxon>Massilia</taxon>
    </lineage>
</organism>
<dbReference type="Proteomes" id="UP000819052">
    <property type="component" value="Unassembled WGS sequence"/>
</dbReference>
<evidence type="ECO:0000256" key="3">
    <source>
        <dbReference type="PROSITE-ProRule" id="PRU00284"/>
    </source>
</evidence>
<accession>A0ABX0M443</accession>
<dbReference type="InterPro" id="IPR024478">
    <property type="entry name" value="HlyB_4HB_MCP"/>
</dbReference>
<keyword evidence="7" id="KW-1185">Reference proteome</keyword>
<dbReference type="CDD" id="cd11386">
    <property type="entry name" value="MCP_signal"/>
    <property type="match status" value="1"/>
</dbReference>
<feature type="domain" description="Methyl-accepting transducer" evidence="5">
    <location>
        <begin position="270"/>
        <end position="499"/>
    </location>
</feature>
<dbReference type="Gene3D" id="1.10.287.950">
    <property type="entry name" value="Methyl-accepting chemotaxis protein"/>
    <property type="match status" value="1"/>
</dbReference>
<dbReference type="Pfam" id="PF00015">
    <property type="entry name" value="MCPsignal"/>
    <property type="match status" value="1"/>
</dbReference>
<dbReference type="PRINTS" id="PR00260">
    <property type="entry name" value="CHEMTRNSDUCR"/>
</dbReference>
<gene>
    <name evidence="6" type="ORF">F1609_01980</name>
</gene>
<dbReference type="Pfam" id="PF12729">
    <property type="entry name" value="4HB_MCP_1"/>
    <property type="match status" value="1"/>
</dbReference>
<comment type="caution">
    <text evidence="6">The sequence shown here is derived from an EMBL/GenBank/DDBJ whole genome shotgun (WGS) entry which is preliminary data.</text>
</comment>
<evidence type="ECO:0000256" key="2">
    <source>
        <dbReference type="ARBA" id="ARBA00029447"/>
    </source>
</evidence>